<keyword evidence="2" id="KW-1194">Viral DNA replication</keyword>
<dbReference type="InterPro" id="IPR012337">
    <property type="entry name" value="RNaseH-like_sf"/>
</dbReference>
<dbReference type="SUPFAM" id="SSF53098">
    <property type="entry name" value="Ribonuclease H-like"/>
    <property type="match status" value="1"/>
</dbReference>
<evidence type="ECO:0000313" key="5">
    <source>
        <dbReference type="Proteomes" id="UP000030041"/>
    </source>
</evidence>
<dbReference type="InterPro" id="IPR001098">
    <property type="entry name" value="DNA-dir_DNA_pol_A_palm_dom"/>
</dbReference>
<dbReference type="GeneID" id="22112048"/>
<gene>
    <name evidence="4" type="ORF">S-CBP2_0022</name>
</gene>
<dbReference type="SMART" id="SM00482">
    <property type="entry name" value="POLAc"/>
    <property type="match status" value="1"/>
</dbReference>
<dbReference type="Proteomes" id="UP000030041">
    <property type="component" value="Segment"/>
</dbReference>
<dbReference type="GO" id="GO:0003677">
    <property type="term" value="F:DNA binding"/>
    <property type="evidence" value="ECO:0007669"/>
    <property type="project" value="InterPro"/>
</dbReference>
<dbReference type="InterPro" id="IPR002298">
    <property type="entry name" value="DNA_polymerase_A"/>
</dbReference>
<keyword evidence="1" id="KW-0235">DNA replication</keyword>
<dbReference type="GO" id="GO:0039693">
    <property type="term" value="P:viral DNA genome replication"/>
    <property type="evidence" value="ECO:0007669"/>
    <property type="project" value="UniProtKB-KW"/>
</dbReference>
<dbReference type="RefSeq" id="YP_009103130.1">
    <property type="nucleotide sequence ID" value="NC_025455.1"/>
</dbReference>
<dbReference type="InterPro" id="IPR036397">
    <property type="entry name" value="RNaseH_sf"/>
</dbReference>
<dbReference type="InterPro" id="IPR043502">
    <property type="entry name" value="DNA/RNA_pol_sf"/>
</dbReference>
<dbReference type="OrthoDB" id="3561at10239"/>
<dbReference type="GO" id="GO:0006302">
    <property type="term" value="P:double-strand break repair"/>
    <property type="evidence" value="ECO:0007669"/>
    <property type="project" value="TreeGrafter"/>
</dbReference>
<dbReference type="Pfam" id="PF00476">
    <property type="entry name" value="DNA_pol_A"/>
    <property type="match status" value="1"/>
</dbReference>
<evidence type="ECO:0000256" key="2">
    <source>
        <dbReference type="ARBA" id="ARBA00023109"/>
    </source>
</evidence>
<dbReference type="KEGG" id="vg:22112048"/>
<protein>
    <submittedName>
        <fullName evidence="4">DNA polymerase</fullName>
    </submittedName>
</protein>
<evidence type="ECO:0000259" key="3">
    <source>
        <dbReference type="SMART" id="SM00482"/>
    </source>
</evidence>
<accession>A0A096VKZ4</accession>
<organism evidence="4 5">
    <name type="scientific">Synechococcus phage S-CBP2</name>
    <dbReference type="NCBI Taxonomy" id="756277"/>
    <lineage>
        <taxon>Viruses</taxon>
        <taxon>Duplodnaviria</taxon>
        <taxon>Heunggongvirae</taxon>
        <taxon>Uroviricota</taxon>
        <taxon>Caudoviricetes</taxon>
        <taxon>Autographivirales</taxon>
        <taxon>Kembevirus</taxon>
        <taxon>Kembevirus SCBP2</taxon>
    </lineage>
</organism>
<name>A0A096VKZ4_9CAUD</name>
<dbReference type="Gene3D" id="3.30.420.10">
    <property type="entry name" value="Ribonuclease H-like superfamily/Ribonuclease H"/>
    <property type="match status" value="1"/>
</dbReference>
<dbReference type="GO" id="GO:0006261">
    <property type="term" value="P:DNA-templated DNA replication"/>
    <property type="evidence" value="ECO:0007669"/>
    <property type="project" value="InterPro"/>
</dbReference>
<dbReference type="SUPFAM" id="SSF56672">
    <property type="entry name" value="DNA/RNA polymerases"/>
    <property type="match status" value="1"/>
</dbReference>
<dbReference type="Gene3D" id="1.20.1060.10">
    <property type="entry name" value="Taq DNA Polymerase, Chain T, domain 4"/>
    <property type="match status" value="1"/>
</dbReference>
<dbReference type="PANTHER" id="PTHR10133">
    <property type="entry name" value="DNA POLYMERASE I"/>
    <property type="match status" value="1"/>
</dbReference>
<reference evidence="5" key="1">
    <citation type="submission" date="2012-12" db="EMBL/GenBank/DDBJ databases">
        <title>Genomics of marine cyanopodoviruses.</title>
        <authorList>
            <person name="Huang S."/>
            <person name="Chen F."/>
        </authorList>
    </citation>
    <scope>NUCLEOTIDE SEQUENCE [LARGE SCALE GENOMIC DNA]</scope>
</reference>
<reference evidence="4 5" key="2">
    <citation type="journal article" date="2015" name="PLoS ONE">
        <title>Comparative Genomic and Phylogenomic Analyses Reveal a Conserved Core Genome Shared by Estuarine and Oceanic Cyanopodoviruses.</title>
        <authorList>
            <person name="Huang S."/>
            <person name="Zhang S."/>
            <person name="Jiao N."/>
            <person name="Chen F."/>
        </authorList>
    </citation>
    <scope>NUCLEOTIDE SEQUENCE [LARGE SCALE GENOMIC DNA]</scope>
</reference>
<keyword evidence="5" id="KW-1185">Reference proteome</keyword>
<dbReference type="GO" id="GO:0003887">
    <property type="term" value="F:DNA-directed DNA polymerase activity"/>
    <property type="evidence" value="ECO:0007669"/>
    <property type="project" value="InterPro"/>
</dbReference>
<feature type="domain" description="DNA-directed DNA polymerase family A palm" evidence="3">
    <location>
        <begin position="359"/>
        <end position="549"/>
    </location>
</feature>
<dbReference type="EMBL" id="KC310806">
    <property type="protein sequence ID" value="AGK86728.1"/>
    <property type="molecule type" value="Genomic_DNA"/>
</dbReference>
<evidence type="ECO:0000256" key="1">
    <source>
        <dbReference type="ARBA" id="ARBA00022705"/>
    </source>
</evidence>
<sequence>MKLVFDIETDGFLRKLTTVHCVVAKDIETGEVFKFDDSGRHQSVSSGLTLLMEAEELWGHNIIGFDVPAIQEIYPFFQPWESTYYDTLILSRLFFTDMLDRDLRSKPANMPGNLYGRHSLEAWGYRLGVLKSEYGKQLHGDWATYTPEMLEYCEQDVEANLPIVKLFQPKLEQYADAIKTEHDCALVMTRQEQAGFPFDIDKARALESKLRSELETLSDEMRATFTFVAGKEFTPARNNATRGYITGCPFTKLTEFSPTSRDHIAWAFQQHRGWEPIEMTDTGKPKIDEEVLNAIGTEEAKKFGRILELQKHVGMLSEGKNSWLQMVEKDGRIHHSCVLNTATGRNAHMRPNLAQVPSGHEFRELFTPGEGYVQVGADASGLELRCLAHYLARFDGGKFGKVLLEGDIHTDLANIYGTDRKTGKTVTYCLIYGGGDTKLGLSAGEPKKSAASRGKKIRQAIMKDLDGFAQLITAVQERAQSGVITGIDGRPIRMRKAHAALNYLLQSCGAVICKKWVVRSNELLTEAGIDYTPLAFVHDEQQLAVRPDQVEMASTLISLAMKDVEHAIKFRVPLDCDVQSGANWGDTH</sequence>
<evidence type="ECO:0000313" key="4">
    <source>
        <dbReference type="EMBL" id="AGK86728.1"/>
    </source>
</evidence>
<dbReference type="Gene3D" id="3.30.70.370">
    <property type="match status" value="2"/>
</dbReference>
<proteinExistence type="predicted"/>
<dbReference type="PANTHER" id="PTHR10133:SF27">
    <property type="entry name" value="DNA POLYMERASE NU"/>
    <property type="match status" value="1"/>
</dbReference>